<dbReference type="GO" id="GO:0019646">
    <property type="term" value="P:aerobic electron transport chain"/>
    <property type="evidence" value="ECO:0007669"/>
    <property type="project" value="TreeGrafter"/>
</dbReference>
<evidence type="ECO:0000313" key="13">
    <source>
        <dbReference type="EMBL" id="KXA62628.1"/>
    </source>
</evidence>
<comment type="similarity">
    <text evidence="2">Belongs to the cytochrome ubiquinol oxidase subunit 2 family.</text>
</comment>
<keyword evidence="9 12" id="KW-1133">Transmembrane helix</keyword>
<keyword evidence="10" id="KW-0408">Iron</keyword>
<accession>A0A133S2G7</accession>
<evidence type="ECO:0000256" key="12">
    <source>
        <dbReference type="SAM" id="Phobius"/>
    </source>
</evidence>
<dbReference type="NCBIfam" id="TIGR00203">
    <property type="entry name" value="cydB"/>
    <property type="match status" value="1"/>
</dbReference>
<dbReference type="PANTHER" id="PTHR43141:SF5">
    <property type="entry name" value="CYTOCHROME BD-I UBIQUINOL OXIDASE SUBUNIT 2"/>
    <property type="match status" value="1"/>
</dbReference>
<evidence type="ECO:0000256" key="11">
    <source>
        <dbReference type="ARBA" id="ARBA00023136"/>
    </source>
</evidence>
<evidence type="ECO:0000256" key="7">
    <source>
        <dbReference type="ARBA" id="ARBA00022723"/>
    </source>
</evidence>
<feature type="transmembrane region" description="Helical" evidence="12">
    <location>
        <begin position="119"/>
        <end position="143"/>
    </location>
</feature>
<evidence type="ECO:0000256" key="10">
    <source>
        <dbReference type="ARBA" id="ARBA00023004"/>
    </source>
</evidence>
<name>A0A133S2G7_9FIRM</name>
<keyword evidence="3" id="KW-0813">Transport</keyword>
<organism evidence="13">
    <name type="scientific">Veillonella atypica</name>
    <dbReference type="NCBI Taxonomy" id="39777"/>
    <lineage>
        <taxon>Bacteria</taxon>
        <taxon>Bacillati</taxon>
        <taxon>Bacillota</taxon>
        <taxon>Negativicutes</taxon>
        <taxon>Veillonellales</taxon>
        <taxon>Veillonellaceae</taxon>
        <taxon>Veillonella</taxon>
    </lineage>
</organism>
<keyword evidence="6 12" id="KW-0812">Transmembrane</keyword>
<evidence type="ECO:0000256" key="2">
    <source>
        <dbReference type="ARBA" id="ARBA00007543"/>
    </source>
</evidence>
<feature type="transmembrane region" description="Helical" evidence="12">
    <location>
        <begin position="226"/>
        <end position="249"/>
    </location>
</feature>
<evidence type="ECO:0000256" key="6">
    <source>
        <dbReference type="ARBA" id="ARBA00022692"/>
    </source>
</evidence>
<feature type="transmembrane region" description="Helical" evidence="12">
    <location>
        <begin position="199"/>
        <end position="220"/>
    </location>
</feature>
<evidence type="ECO:0000256" key="5">
    <source>
        <dbReference type="ARBA" id="ARBA00022617"/>
    </source>
</evidence>
<dbReference type="RefSeq" id="WP_060807782.1">
    <property type="nucleotide sequence ID" value="NZ_CABFMO010000016.1"/>
</dbReference>
<proteinExistence type="inferred from homology"/>
<dbReference type="EMBL" id="LRQT01000086">
    <property type="protein sequence ID" value="KXA62628.1"/>
    <property type="molecule type" value="Genomic_DNA"/>
</dbReference>
<comment type="subcellular location">
    <subcellularLocation>
        <location evidence="1">Cell membrane</location>
        <topology evidence="1">Multi-pass membrane protein</topology>
    </subcellularLocation>
</comment>
<feature type="transmembrane region" description="Helical" evidence="12">
    <location>
        <begin position="12"/>
        <end position="41"/>
    </location>
</feature>
<dbReference type="Proteomes" id="UP000070226">
    <property type="component" value="Unassembled WGS sequence"/>
</dbReference>
<evidence type="ECO:0000256" key="8">
    <source>
        <dbReference type="ARBA" id="ARBA00022982"/>
    </source>
</evidence>
<keyword evidence="4" id="KW-1003">Cell membrane</keyword>
<dbReference type="GO" id="GO:0009055">
    <property type="term" value="F:electron transfer activity"/>
    <property type="evidence" value="ECO:0007669"/>
    <property type="project" value="TreeGrafter"/>
</dbReference>
<dbReference type="GO" id="GO:0046872">
    <property type="term" value="F:metal ion binding"/>
    <property type="evidence" value="ECO:0007669"/>
    <property type="project" value="UniProtKB-KW"/>
</dbReference>
<evidence type="ECO:0000256" key="1">
    <source>
        <dbReference type="ARBA" id="ARBA00004651"/>
    </source>
</evidence>
<sequence length="339" mass="37608">MELIMNNLNVIWFILLCVLFAGFFFLEGFDYGTGILLPIIGKTDVERRQMINALGPIWDGNEVWMITAGGALFASFPHVYATLFSGFYMALFLMLAVLIMRGVAFEFRSKSANRTWRKVFDYCIFIGSIVPALLWGVTVGNLIQGTPIDETMTYVGTFWDLLSPYTVLCGVAFVLVFTYHGGLFTSIKTAGPISERARAASLVTGVPTAIGVIALIIASYVCTDLYSSILATIFCALAVVCFLISWAAARTRNTKWGFVFSSLSVILITATYFAGLFPRIMVSSLNPAWSLTITNASSSEYTLALMTAVAVVFVPIVLAYQIWVYWTFRHRVTEKDLHY</sequence>
<feature type="transmembrane region" description="Helical" evidence="12">
    <location>
        <begin position="163"/>
        <end position="187"/>
    </location>
</feature>
<feature type="transmembrane region" description="Helical" evidence="12">
    <location>
        <begin position="87"/>
        <end position="107"/>
    </location>
</feature>
<keyword evidence="5" id="KW-0349">Heme</keyword>
<dbReference type="PATRIC" id="fig|39777.7.peg.1456"/>
<comment type="caution">
    <text evidence="13">The sequence shown here is derived from an EMBL/GenBank/DDBJ whole genome shotgun (WGS) entry which is preliminary data.</text>
</comment>
<dbReference type="STRING" id="39777.B7L28_02475"/>
<evidence type="ECO:0000256" key="9">
    <source>
        <dbReference type="ARBA" id="ARBA00022989"/>
    </source>
</evidence>
<dbReference type="AlphaFoldDB" id="A0A133S2G7"/>
<feature type="transmembrane region" description="Helical" evidence="12">
    <location>
        <begin position="301"/>
        <end position="326"/>
    </location>
</feature>
<evidence type="ECO:0000256" key="4">
    <source>
        <dbReference type="ARBA" id="ARBA00022475"/>
    </source>
</evidence>
<dbReference type="GO" id="GO:0016682">
    <property type="term" value="F:oxidoreductase activity, acting on diphenols and related substances as donors, oxygen as acceptor"/>
    <property type="evidence" value="ECO:0007669"/>
    <property type="project" value="TreeGrafter"/>
</dbReference>
<keyword evidence="8" id="KW-0249">Electron transport</keyword>
<dbReference type="Pfam" id="PF02322">
    <property type="entry name" value="Cyt_bd_oxida_II"/>
    <property type="match status" value="1"/>
</dbReference>
<dbReference type="PANTHER" id="PTHR43141">
    <property type="entry name" value="CYTOCHROME BD2 SUBUNIT II"/>
    <property type="match status" value="1"/>
</dbReference>
<evidence type="ECO:0000256" key="3">
    <source>
        <dbReference type="ARBA" id="ARBA00022448"/>
    </source>
</evidence>
<gene>
    <name evidence="13" type="ORF">HMPREF3233_01491</name>
</gene>
<evidence type="ECO:0000313" key="14">
    <source>
        <dbReference type="Proteomes" id="UP000070226"/>
    </source>
</evidence>
<keyword evidence="11 12" id="KW-0472">Membrane</keyword>
<dbReference type="PIRSF" id="PIRSF000267">
    <property type="entry name" value="Cyt_oxidse_sub2"/>
    <property type="match status" value="1"/>
</dbReference>
<feature type="transmembrane region" description="Helical" evidence="12">
    <location>
        <begin position="256"/>
        <end position="281"/>
    </location>
</feature>
<dbReference type="GO" id="GO:0005886">
    <property type="term" value="C:plasma membrane"/>
    <property type="evidence" value="ECO:0007669"/>
    <property type="project" value="UniProtKB-SubCell"/>
</dbReference>
<keyword evidence="7" id="KW-0479">Metal-binding</keyword>
<reference evidence="13 14" key="1">
    <citation type="submission" date="2016-01" db="EMBL/GenBank/DDBJ databases">
        <authorList>
            <person name="Oliw E.H."/>
        </authorList>
    </citation>
    <scope>NUCLEOTIDE SEQUENCE [LARGE SCALE GENOMIC DNA]</scope>
    <source>
        <strain evidence="13 14">CMW7756B</strain>
    </source>
</reference>
<dbReference type="GO" id="GO:0070069">
    <property type="term" value="C:cytochrome complex"/>
    <property type="evidence" value="ECO:0007669"/>
    <property type="project" value="TreeGrafter"/>
</dbReference>
<dbReference type="InterPro" id="IPR003317">
    <property type="entry name" value="Cyt-d_oxidase_su2"/>
</dbReference>
<protein>
    <submittedName>
        <fullName evidence="13">Cytochrome d ubiquinol oxidase, subunit II</fullName>
    </submittedName>
</protein>